<sequence>MQLNDLRPGRGANKERKRRGRGTGSGQGTTGGRGNKGQNARKSGQVRPGFEGGQMPLIRRIPKRGFNNAQFATVYEIVNLADIEAKFEAGEAVNAASLKERGLVHCNEDGIKILGDGELTKALTFEVDKVSKSAEEKITKAGGKINLIETVKYVAKKDK</sequence>
<dbReference type="InterPro" id="IPR005749">
    <property type="entry name" value="Ribosomal_uL15_bac-type"/>
</dbReference>
<dbReference type="PANTHER" id="PTHR12934">
    <property type="entry name" value="50S RIBOSOMAL PROTEIN L15"/>
    <property type="match status" value="1"/>
</dbReference>
<keyword evidence="2 4" id="KW-0689">Ribosomal protein</keyword>
<keyword evidence="4" id="KW-0694">RNA-binding</keyword>
<name>A0A9D2GTS0_9BACT</name>
<dbReference type="NCBIfam" id="TIGR01071">
    <property type="entry name" value="rplO_bact"/>
    <property type="match status" value="1"/>
</dbReference>
<evidence type="ECO:0000256" key="1">
    <source>
        <dbReference type="ARBA" id="ARBA00007320"/>
    </source>
</evidence>
<evidence type="ECO:0000313" key="8">
    <source>
        <dbReference type="EMBL" id="HIZ89222.1"/>
    </source>
</evidence>
<dbReference type="InterPro" id="IPR036227">
    <property type="entry name" value="Ribosomal_uL15/eL18_sf"/>
</dbReference>
<keyword evidence="3 4" id="KW-0687">Ribonucleoprotein</keyword>
<evidence type="ECO:0000259" key="7">
    <source>
        <dbReference type="Pfam" id="PF00828"/>
    </source>
</evidence>
<dbReference type="PROSITE" id="PS00475">
    <property type="entry name" value="RIBOSOMAL_L15"/>
    <property type="match status" value="1"/>
</dbReference>
<dbReference type="GO" id="GO:0019843">
    <property type="term" value="F:rRNA binding"/>
    <property type="evidence" value="ECO:0007669"/>
    <property type="project" value="UniProtKB-UniRule"/>
</dbReference>
<feature type="domain" description="Large ribosomal subunit protein uL15/eL18" evidence="7">
    <location>
        <begin position="77"/>
        <end position="145"/>
    </location>
</feature>
<comment type="caution">
    <text evidence="8">The sequence shown here is derived from an EMBL/GenBank/DDBJ whole genome shotgun (WGS) entry which is preliminary data.</text>
</comment>
<dbReference type="InterPro" id="IPR030878">
    <property type="entry name" value="Ribosomal_uL15"/>
</dbReference>
<keyword evidence="4" id="KW-0699">rRNA-binding</keyword>
<dbReference type="GO" id="GO:0003735">
    <property type="term" value="F:structural constituent of ribosome"/>
    <property type="evidence" value="ECO:0007669"/>
    <property type="project" value="InterPro"/>
</dbReference>
<dbReference type="Pfam" id="PF00828">
    <property type="entry name" value="Ribosomal_L27A"/>
    <property type="match status" value="1"/>
</dbReference>
<dbReference type="AlphaFoldDB" id="A0A9D2GTS0"/>
<evidence type="ECO:0000313" key="9">
    <source>
        <dbReference type="Proteomes" id="UP000824176"/>
    </source>
</evidence>
<feature type="region of interest" description="Disordered" evidence="6">
    <location>
        <begin position="1"/>
        <end position="53"/>
    </location>
</feature>
<feature type="compositionally biased region" description="Gly residues" evidence="6">
    <location>
        <begin position="22"/>
        <end position="35"/>
    </location>
</feature>
<evidence type="ECO:0000256" key="2">
    <source>
        <dbReference type="ARBA" id="ARBA00022980"/>
    </source>
</evidence>
<comment type="function">
    <text evidence="4">Binds to the 23S rRNA.</text>
</comment>
<gene>
    <name evidence="4 8" type="primary">rplO</name>
    <name evidence="8" type="ORF">H9804_04695</name>
</gene>
<dbReference type="InterPro" id="IPR001196">
    <property type="entry name" value="Ribosomal_uL15_CS"/>
</dbReference>
<organism evidence="8 9">
    <name type="scientific">Candidatus Mucispirillum faecigallinarum</name>
    <dbReference type="NCBI Taxonomy" id="2838699"/>
    <lineage>
        <taxon>Bacteria</taxon>
        <taxon>Pseudomonadati</taxon>
        <taxon>Deferribacterota</taxon>
        <taxon>Deferribacteres</taxon>
        <taxon>Deferribacterales</taxon>
        <taxon>Mucispirillaceae</taxon>
        <taxon>Mucispirillum</taxon>
    </lineage>
</organism>
<dbReference type="PANTHER" id="PTHR12934:SF11">
    <property type="entry name" value="LARGE RIBOSOMAL SUBUNIT PROTEIN UL15M"/>
    <property type="match status" value="1"/>
</dbReference>
<dbReference type="Proteomes" id="UP000824176">
    <property type="component" value="Unassembled WGS sequence"/>
</dbReference>
<proteinExistence type="inferred from homology"/>
<dbReference type="Gene3D" id="3.100.10.10">
    <property type="match status" value="1"/>
</dbReference>
<evidence type="ECO:0000256" key="5">
    <source>
        <dbReference type="RuleBase" id="RU003888"/>
    </source>
</evidence>
<evidence type="ECO:0000256" key="4">
    <source>
        <dbReference type="HAMAP-Rule" id="MF_01341"/>
    </source>
</evidence>
<comment type="subunit">
    <text evidence="4">Part of the 50S ribosomal subunit.</text>
</comment>
<protein>
    <recommendedName>
        <fullName evidence="4">Large ribosomal subunit protein uL15</fullName>
    </recommendedName>
</protein>
<dbReference type="SUPFAM" id="SSF52080">
    <property type="entry name" value="Ribosomal proteins L15p and L18e"/>
    <property type="match status" value="1"/>
</dbReference>
<evidence type="ECO:0000256" key="6">
    <source>
        <dbReference type="SAM" id="MobiDB-lite"/>
    </source>
</evidence>
<accession>A0A9D2GTS0</accession>
<dbReference type="GO" id="GO:0006412">
    <property type="term" value="P:translation"/>
    <property type="evidence" value="ECO:0007669"/>
    <property type="project" value="UniProtKB-UniRule"/>
</dbReference>
<dbReference type="InterPro" id="IPR021131">
    <property type="entry name" value="Ribosomal_uL15/eL18"/>
</dbReference>
<reference evidence="8" key="1">
    <citation type="journal article" date="2021" name="PeerJ">
        <title>Extensive microbial diversity within the chicken gut microbiome revealed by metagenomics and culture.</title>
        <authorList>
            <person name="Gilroy R."/>
            <person name="Ravi A."/>
            <person name="Getino M."/>
            <person name="Pursley I."/>
            <person name="Horton D.L."/>
            <person name="Alikhan N.F."/>
            <person name="Baker D."/>
            <person name="Gharbi K."/>
            <person name="Hall N."/>
            <person name="Watson M."/>
            <person name="Adriaenssens E.M."/>
            <person name="Foster-Nyarko E."/>
            <person name="Jarju S."/>
            <person name="Secka A."/>
            <person name="Antonio M."/>
            <person name="Oren A."/>
            <person name="Chaudhuri R.R."/>
            <person name="La Ragione R."/>
            <person name="Hildebrand F."/>
            <person name="Pallen M.J."/>
        </authorList>
    </citation>
    <scope>NUCLEOTIDE SEQUENCE</scope>
    <source>
        <strain evidence="8">ChiW4-1371</strain>
    </source>
</reference>
<reference evidence="8" key="2">
    <citation type="submission" date="2021-04" db="EMBL/GenBank/DDBJ databases">
        <authorList>
            <person name="Gilroy R."/>
        </authorList>
    </citation>
    <scope>NUCLEOTIDE SEQUENCE</scope>
    <source>
        <strain evidence="8">ChiW4-1371</strain>
    </source>
</reference>
<dbReference type="EMBL" id="DXAQ01000073">
    <property type="protein sequence ID" value="HIZ89222.1"/>
    <property type="molecule type" value="Genomic_DNA"/>
</dbReference>
<comment type="similarity">
    <text evidence="1 4 5">Belongs to the universal ribosomal protein uL15 family.</text>
</comment>
<dbReference type="HAMAP" id="MF_01341">
    <property type="entry name" value="Ribosomal_uL15"/>
    <property type="match status" value="1"/>
</dbReference>
<dbReference type="GO" id="GO:0022625">
    <property type="term" value="C:cytosolic large ribosomal subunit"/>
    <property type="evidence" value="ECO:0007669"/>
    <property type="project" value="TreeGrafter"/>
</dbReference>
<evidence type="ECO:0000256" key="3">
    <source>
        <dbReference type="ARBA" id="ARBA00023274"/>
    </source>
</evidence>